<gene>
    <name evidence="2" type="ORF">HCN58_34770</name>
</gene>
<comment type="caution">
    <text evidence="2">The sequence shown here is derived from an EMBL/GenBank/DDBJ whole genome shotgun (WGS) entry which is preliminary data.</text>
</comment>
<dbReference type="InterPro" id="IPR015995">
    <property type="entry name" value="MlrC_N"/>
</dbReference>
<evidence type="ECO:0000313" key="2">
    <source>
        <dbReference type="EMBL" id="NOJ44606.1"/>
    </source>
</evidence>
<organism evidence="2 3">
    <name type="scientific">Bradyrhizobium australiense</name>
    <dbReference type="NCBI Taxonomy" id="2721161"/>
    <lineage>
        <taxon>Bacteria</taxon>
        <taxon>Pseudomonadati</taxon>
        <taxon>Pseudomonadota</taxon>
        <taxon>Alphaproteobacteria</taxon>
        <taxon>Hyphomicrobiales</taxon>
        <taxon>Nitrobacteraceae</taxon>
        <taxon>Bradyrhizobium</taxon>
    </lineage>
</organism>
<evidence type="ECO:0000259" key="1">
    <source>
        <dbReference type="Pfam" id="PF07364"/>
    </source>
</evidence>
<protein>
    <recommendedName>
        <fullName evidence="1">Microcystin LR degradation protein MlrC N-terminal domain-containing protein</fullName>
    </recommendedName>
</protein>
<keyword evidence="3" id="KW-1185">Reference proteome</keyword>
<evidence type="ECO:0000313" key="3">
    <source>
        <dbReference type="Proteomes" id="UP000544122"/>
    </source>
</evidence>
<reference evidence="2 3" key="1">
    <citation type="submission" date="2020-03" db="EMBL/GenBank/DDBJ databases">
        <title>Bradyrhizobium diversity isolated from nodules of Indigofera sp.</title>
        <authorList>
            <person name="Klepa M."/>
            <person name="Helene L."/>
            <person name="Hungria M."/>
        </authorList>
    </citation>
    <scope>NUCLEOTIDE SEQUENCE [LARGE SCALE GENOMIC DNA]</scope>
    <source>
        <strain evidence="2 3">WSM 1791</strain>
    </source>
</reference>
<dbReference type="RefSeq" id="WP_171583790.1">
    <property type="nucleotide sequence ID" value="NZ_JAAVLX010000021.1"/>
</dbReference>
<dbReference type="EMBL" id="JAAVLX010000021">
    <property type="protein sequence ID" value="NOJ44606.1"/>
    <property type="molecule type" value="Genomic_DNA"/>
</dbReference>
<dbReference type="AlphaFoldDB" id="A0A7Y4GZ95"/>
<sequence>MQFNLHRGLLHKYLTFPRAVVGPNCVIGVEFDPHSHLTLKHVKLADVIVLYKEYRHTDTVACAEDLPDMGIKTLLNMKPVMSLYDCRQIQIYRTTLPLNAQLRGSDQGI</sequence>
<dbReference type="Proteomes" id="UP000544122">
    <property type="component" value="Unassembled WGS sequence"/>
</dbReference>
<feature type="domain" description="Microcystin LR degradation protein MlrC N-terminal" evidence="1">
    <location>
        <begin position="18"/>
        <end position="87"/>
    </location>
</feature>
<proteinExistence type="predicted"/>
<dbReference type="Pfam" id="PF07364">
    <property type="entry name" value="DUF1485"/>
    <property type="match status" value="1"/>
</dbReference>
<name>A0A7Y4GZ95_9BRAD</name>
<accession>A0A7Y4GZ95</accession>